<gene>
    <name evidence="9" type="primary">bepC_2</name>
    <name evidence="9" type="ORF">OPDIPICF_02929</name>
</gene>
<dbReference type="Gene3D" id="1.20.1600.10">
    <property type="entry name" value="Outer membrane efflux proteins (OEP)"/>
    <property type="match status" value="1"/>
</dbReference>
<accession>A0A5S9QVN7</accession>
<evidence type="ECO:0000256" key="2">
    <source>
        <dbReference type="ARBA" id="ARBA00007613"/>
    </source>
</evidence>
<proteinExistence type="inferred from homology"/>
<evidence type="ECO:0000256" key="5">
    <source>
        <dbReference type="ARBA" id="ARBA00022692"/>
    </source>
</evidence>
<keyword evidence="4" id="KW-1134">Transmembrane beta strand</keyword>
<feature type="coiled-coil region" evidence="8">
    <location>
        <begin position="155"/>
        <end position="182"/>
    </location>
</feature>
<keyword evidence="8" id="KW-0175">Coiled coil</keyword>
<evidence type="ECO:0000256" key="6">
    <source>
        <dbReference type="ARBA" id="ARBA00023136"/>
    </source>
</evidence>
<dbReference type="GO" id="GO:1990281">
    <property type="term" value="C:efflux pump complex"/>
    <property type="evidence" value="ECO:0007669"/>
    <property type="project" value="TreeGrafter"/>
</dbReference>
<sequence>MIMKRQTHTVIWTMIVAGMLLIASMQSRANSGITLREAFALAYKSNPAMRAAEAGYEATTEMKSQALSKFWQPQISVSGDVALERIDQKVNADLDTITHTDEKTVGLNIDYPLFAGGQNQAAGKVADYTINAAEFSVDQTQQTLFLNVTHTFAAIQLTRKTLGFLQEEAKAAENLIRDNRNKLARKLATRVDVARAQQQLSAINVQIDQQLGLLRAANHRFSIITGTRQQPTDQWSALTEKRFSETDVIERSLNNNPQLQAQKASVEASKYFVKQNEGALLPQLGLSYQATYVKDAARYASSGSFDELGYETTQVVTLSVSVPLYLGGNTYSLVRQAKKKAVEAYYQMLDLQNAIVSGAYTAHTQLRTSQKNIQQTAQDVSFAQAIIEGLQVQYRNRQVTVKDVIEARNTYLEARIQHQQAFRRLLLSEAKLLSTMGILTLSYLDTGNDHKQQAIDRKSPSQYPPQ</sequence>
<keyword evidence="6" id="KW-0472">Membrane</keyword>
<dbReference type="GO" id="GO:0015562">
    <property type="term" value="F:efflux transmembrane transporter activity"/>
    <property type="evidence" value="ECO:0007669"/>
    <property type="project" value="InterPro"/>
</dbReference>
<name>A0A5S9QVN7_9GAMM</name>
<evidence type="ECO:0000256" key="3">
    <source>
        <dbReference type="ARBA" id="ARBA00022448"/>
    </source>
</evidence>
<dbReference type="SUPFAM" id="SSF56954">
    <property type="entry name" value="Outer membrane efflux proteins (OEP)"/>
    <property type="match status" value="1"/>
</dbReference>
<keyword evidence="10" id="KW-1185">Reference proteome</keyword>
<evidence type="ECO:0000256" key="4">
    <source>
        <dbReference type="ARBA" id="ARBA00022452"/>
    </source>
</evidence>
<organism evidence="9 10">
    <name type="scientific">BD1-7 clade bacterium</name>
    <dbReference type="NCBI Taxonomy" id="2029982"/>
    <lineage>
        <taxon>Bacteria</taxon>
        <taxon>Pseudomonadati</taxon>
        <taxon>Pseudomonadota</taxon>
        <taxon>Gammaproteobacteria</taxon>
        <taxon>Cellvibrionales</taxon>
        <taxon>Spongiibacteraceae</taxon>
        <taxon>BD1-7 clade</taxon>
    </lineage>
</organism>
<dbReference type="EMBL" id="CACSIO010000056">
    <property type="protein sequence ID" value="CAA0123970.1"/>
    <property type="molecule type" value="Genomic_DNA"/>
</dbReference>
<evidence type="ECO:0000256" key="7">
    <source>
        <dbReference type="ARBA" id="ARBA00023237"/>
    </source>
</evidence>
<reference evidence="9 10" key="1">
    <citation type="submission" date="2019-11" db="EMBL/GenBank/DDBJ databases">
        <authorList>
            <person name="Holert J."/>
        </authorList>
    </citation>
    <scope>NUCLEOTIDE SEQUENCE [LARGE SCALE GENOMIC DNA]</scope>
    <source>
        <strain evidence="9">SB11_3</strain>
    </source>
</reference>
<comment type="subcellular location">
    <subcellularLocation>
        <location evidence="1">Cell outer membrane</location>
    </subcellularLocation>
</comment>
<evidence type="ECO:0000256" key="8">
    <source>
        <dbReference type="SAM" id="Coils"/>
    </source>
</evidence>
<dbReference type="PANTHER" id="PTHR30026:SF20">
    <property type="entry name" value="OUTER MEMBRANE PROTEIN TOLC"/>
    <property type="match status" value="1"/>
</dbReference>
<dbReference type="GO" id="GO:0015288">
    <property type="term" value="F:porin activity"/>
    <property type="evidence" value="ECO:0007669"/>
    <property type="project" value="TreeGrafter"/>
</dbReference>
<evidence type="ECO:0000313" key="10">
    <source>
        <dbReference type="Proteomes" id="UP000441399"/>
    </source>
</evidence>
<evidence type="ECO:0000313" key="9">
    <source>
        <dbReference type="EMBL" id="CAA0123970.1"/>
    </source>
</evidence>
<evidence type="ECO:0000256" key="1">
    <source>
        <dbReference type="ARBA" id="ARBA00004442"/>
    </source>
</evidence>
<dbReference type="InterPro" id="IPR051906">
    <property type="entry name" value="TolC-like"/>
</dbReference>
<protein>
    <submittedName>
        <fullName evidence="9">Outer membrane efflux protein BepC</fullName>
    </submittedName>
</protein>
<dbReference type="GO" id="GO:0009279">
    <property type="term" value="C:cell outer membrane"/>
    <property type="evidence" value="ECO:0007669"/>
    <property type="project" value="UniProtKB-SubCell"/>
</dbReference>
<keyword evidence="7" id="KW-0998">Cell outer membrane</keyword>
<dbReference type="PANTHER" id="PTHR30026">
    <property type="entry name" value="OUTER MEMBRANE PROTEIN TOLC"/>
    <property type="match status" value="1"/>
</dbReference>
<dbReference type="Proteomes" id="UP000441399">
    <property type="component" value="Unassembled WGS sequence"/>
</dbReference>
<dbReference type="Pfam" id="PF02321">
    <property type="entry name" value="OEP"/>
    <property type="match status" value="2"/>
</dbReference>
<keyword evidence="3" id="KW-0813">Transport</keyword>
<dbReference type="InterPro" id="IPR003423">
    <property type="entry name" value="OMP_efflux"/>
</dbReference>
<comment type="similarity">
    <text evidence="2">Belongs to the outer membrane factor (OMF) (TC 1.B.17) family.</text>
</comment>
<dbReference type="AlphaFoldDB" id="A0A5S9QVN7"/>
<keyword evidence="5" id="KW-0812">Transmembrane</keyword>